<evidence type="ECO:0000313" key="3">
    <source>
        <dbReference type="Proteomes" id="UP000733379"/>
    </source>
</evidence>
<organism evidence="2 3">
    <name type="scientific">Nocardia albiluteola</name>
    <dbReference type="NCBI Taxonomy" id="2842303"/>
    <lineage>
        <taxon>Bacteria</taxon>
        <taxon>Bacillati</taxon>
        <taxon>Actinomycetota</taxon>
        <taxon>Actinomycetes</taxon>
        <taxon>Mycobacteriales</taxon>
        <taxon>Nocardiaceae</taxon>
        <taxon>Nocardia</taxon>
    </lineage>
</organism>
<gene>
    <name evidence="2" type="ORF">KO481_23070</name>
</gene>
<evidence type="ECO:0000256" key="1">
    <source>
        <dbReference type="SAM" id="SignalP"/>
    </source>
</evidence>
<sequence>MIEAKRIAAACAGAIGIVAATAALVPATASAAAYGNQCGNGYNVIDSHPLRGGTVYLTYNGEKNCVVTIRDDRGANIDMAAGVELSKNHRDFAQDKKPYTWYAGPVYLQAAHQCIDWGGLIGGTDNMWIGRNVHCG</sequence>
<evidence type="ECO:0000313" key="2">
    <source>
        <dbReference type="EMBL" id="MBU3064402.1"/>
    </source>
</evidence>
<feature type="chain" id="PRO_5047054108" description="Spore-associated protein A" evidence="1">
    <location>
        <begin position="32"/>
        <end position="136"/>
    </location>
</feature>
<protein>
    <recommendedName>
        <fullName evidence="4">Spore-associated protein A</fullName>
    </recommendedName>
</protein>
<accession>A0ABS6B276</accession>
<proteinExistence type="predicted"/>
<name>A0ABS6B276_9NOCA</name>
<reference evidence="2 3" key="1">
    <citation type="submission" date="2021-06" db="EMBL/GenBank/DDBJ databases">
        <title>Actinomycetes sequencing.</title>
        <authorList>
            <person name="Shan Q."/>
        </authorList>
    </citation>
    <scope>NUCLEOTIDE SEQUENCE [LARGE SCALE GENOMIC DNA]</scope>
    <source>
        <strain evidence="2 3">NEAU-G5</strain>
    </source>
</reference>
<keyword evidence="3" id="KW-1185">Reference proteome</keyword>
<dbReference type="EMBL" id="JAHKNI010000007">
    <property type="protein sequence ID" value="MBU3064402.1"/>
    <property type="molecule type" value="Genomic_DNA"/>
</dbReference>
<comment type="caution">
    <text evidence="2">The sequence shown here is derived from an EMBL/GenBank/DDBJ whole genome shotgun (WGS) entry which is preliminary data.</text>
</comment>
<dbReference type="RefSeq" id="WP_215919528.1">
    <property type="nucleotide sequence ID" value="NZ_JAHKNI010000007.1"/>
</dbReference>
<keyword evidence="1" id="KW-0732">Signal</keyword>
<dbReference type="Proteomes" id="UP000733379">
    <property type="component" value="Unassembled WGS sequence"/>
</dbReference>
<evidence type="ECO:0008006" key="4">
    <source>
        <dbReference type="Google" id="ProtNLM"/>
    </source>
</evidence>
<feature type="signal peptide" evidence="1">
    <location>
        <begin position="1"/>
        <end position="31"/>
    </location>
</feature>